<sequence length="82" mass="9772">MSKSIFTYISEEKYKDTFTIDQVTFENILNDSDETDTFEENYEDAFTIDPVTLENTRNMLNYDDNEIEDINWNENKNSSIHI</sequence>
<dbReference type="AlphaFoldDB" id="A0A8H4B509"/>
<organism evidence="1 2">
    <name type="scientific">Gigaspora margarita</name>
    <dbReference type="NCBI Taxonomy" id="4874"/>
    <lineage>
        <taxon>Eukaryota</taxon>
        <taxon>Fungi</taxon>
        <taxon>Fungi incertae sedis</taxon>
        <taxon>Mucoromycota</taxon>
        <taxon>Glomeromycotina</taxon>
        <taxon>Glomeromycetes</taxon>
        <taxon>Diversisporales</taxon>
        <taxon>Gigasporaceae</taxon>
        <taxon>Gigaspora</taxon>
    </lineage>
</organism>
<name>A0A8H4B509_GIGMA</name>
<reference evidence="1 2" key="1">
    <citation type="journal article" date="2019" name="Environ. Microbiol.">
        <title>At the nexus of three kingdoms: the genome of the mycorrhizal fungus Gigaspora margarita provides insights into plant, endobacterial and fungal interactions.</title>
        <authorList>
            <person name="Venice F."/>
            <person name="Ghignone S."/>
            <person name="Salvioli di Fossalunga A."/>
            <person name="Amselem J."/>
            <person name="Novero M."/>
            <person name="Xianan X."/>
            <person name="Sedzielewska Toro K."/>
            <person name="Morin E."/>
            <person name="Lipzen A."/>
            <person name="Grigoriev I.V."/>
            <person name="Henrissat B."/>
            <person name="Martin F.M."/>
            <person name="Bonfante P."/>
        </authorList>
    </citation>
    <scope>NUCLEOTIDE SEQUENCE [LARGE SCALE GENOMIC DNA]</scope>
    <source>
        <strain evidence="1 2">BEG34</strain>
    </source>
</reference>
<gene>
    <name evidence="1" type="ORF">F8M41_001304</name>
</gene>
<dbReference type="Proteomes" id="UP000439903">
    <property type="component" value="Unassembled WGS sequence"/>
</dbReference>
<evidence type="ECO:0000313" key="1">
    <source>
        <dbReference type="EMBL" id="KAF0560724.1"/>
    </source>
</evidence>
<evidence type="ECO:0000313" key="2">
    <source>
        <dbReference type="Proteomes" id="UP000439903"/>
    </source>
</evidence>
<protein>
    <submittedName>
        <fullName evidence="1">Uncharacterized protein</fullName>
    </submittedName>
</protein>
<comment type="caution">
    <text evidence="1">The sequence shown here is derived from an EMBL/GenBank/DDBJ whole genome shotgun (WGS) entry which is preliminary data.</text>
</comment>
<keyword evidence="2" id="KW-1185">Reference proteome</keyword>
<dbReference type="EMBL" id="WTPW01000012">
    <property type="protein sequence ID" value="KAF0560724.1"/>
    <property type="molecule type" value="Genomic_DNA"/>
</dbReference>
<accession>A0A8H4B509</accession>
<proteinExistence type="predicted"/>